<name>A0ACC0AMV7_CATRO</name>
<keyword evidence="2" id="KW-1185">Reference proteome</keyword>
<accession>A0ACC0AMV7</accession>
<organism evidence="1 2">
    <name type="scientific">Catharanthus roseus</name>
    <name type="common">Madagascar periwinkle</name>
    <name type="synonym">Vinca rosea</name>
    <dbReference type="NCBI Taxonomy" id="4058"/>
    <lineage>
        <taxon>Eukaryota</taxon>
        <taxon>Viridiplantae</taxon>
        <taxon>Streptophyta</taxon>
        <taxon>Embryophyta</taxon>
        <taxon>Tracheophyta</taxon>
        <taxon>Spermatophyta</taxon>
        <taxon>Magnoliopsida</taxon>
        <taxon>eudicotyledons</taxon>
        <taxon>Gunneridae</taxon>
        <taxon>Pentapetalae</taxon>
        <taxon>asterids</taxon>
        <taxon>lamiids</taxon>
        <taxon>Gentianales</taxon>
        <taxon>Apocynaceae</taxon>
        <taxon>Rauvolfioideae</taxon>
        <taxon>Vinceae</taxon>
        <taxon>Catharanthinae</taxon>
        <taxon>Catharanthus</taxon>
    </lineage>
</organism>
<sequence>MGVRLFGNRVHVWCLAGIDYKMPELGSDDLVMGSGLCPWSLIVVLHVLLNLGIEAALMCHDSLKLPNCARNPHVGSSISVVKVPYATVGSHRDDSDRIPMKIGCAEDEVAKKA</sequence>
<evidence type="ECO:0000313" key="1">
    <source>
        <dbReference type="EMBL" id="KAI5662215.1"/>
    </source>
</evidence>
<gene>
    <name evidence="1" type="ORF">M9H77_21538</name>
</gene>
<evidence type="ECO:0000313" key="2">
    <source>
        <dbReference type="Proteomes" id="UP001060085"/>
    </source>
</evidence>
<comment type="caution">
    <text evidence="1">The sequence shown here is derived from an EMBL/GenBank/DDBJ whole genome shotgun (WGS) entry which is preliminary data.</text>
</comment>
<reference evidence="2" key="1">
    <citation type="journal article" date="2023" name="Nat. Plants">
        <title>Single-cell RNA sequencing provides a high-resolution roadmap for understanding the multicellular compartmentation of specialized metabolism.</title>
        <authorList>
            <person name="Sun S."/>
            <person name="Shen X."/>
            <person name="Li Y."/>
            <person name="Li Y."/>
            <person name="Wang S."/>
            <person name="Li R."/>
            <person name="Zhang H."/>
            <person name="Shen G."/>
            <person name="Guo B."/>
            <person name="Wei J."/>
            <person name="Xu J."/>
            <person name="St-Pierre B."/>
            <person name="Chen S."/>
            <person name="Sun C."/>
        </authorList>
    </citation>
    <scope>NUCLEOTIDE SEQUENCE [LARGE SCALE GENOMIC DNA]</scope>
</reference>
<dbReference type="EMBL" id="CM044705">
    <property type="protein sequence ID" value="KAI5662215.1"/>
    <property type="molecule type" value="Genomic_DNA"/>
</dbReference>
<protein>
    <submittedName>
        <fullName evidence="1">Uncharacterized protein</fullName>
    </submittedName>
</protein>
<dbReference type="Proteomes" id="UP001060085">
    <property type="component" value="Linkage Group LG05"/>
</dbReference>
<proteinExistence type="predicted"/>